<sequence length="80" mass="9308">MVTRAKDDIFKKKVPMVHKAVEPHTFIQAAKDLNWLLAMEKEFIALMNNNTLHLVDTLNSNIIDYKQVYKLKYKSDGTID</sequence>
<dbReference type="Proteomes" id="UP000288805">
    <property type="component" value="Unassembled WGS sequence"/>
</dbReference>
<evidence type="ECO:0000313" key="1">
    <source>
        <dbReference type="EMBL" id="RVW74485.1"/>
    </source>
</evidence>
<organism evidence="1 2">
    <name type="scientific">Vitis vinifera</name>
    <name type="common">Grape</name>
    <dbReference type="NCBI Taxonomy" id="29760"/>
    <lineage>
        <taxon>Eukaryota</taxon>
        <taxon>Viridiplantae</taxon>
        <taxon>Streptophyta</taxon>
        <taxon>Embryophyta</taxon>
        <taxon>Tracheophyta</taxon>
        <taxon>Spermatophyta</taxon>
        <taxon>Magnoliopsida</taxon>
        <taxon>eudicotyledons</taxon>
        <taxon>Gunneridae</taxon>
        <taxon>Pentapetalae</taxon>
        <taxon>rosids</taxon>
        <taxon>Vitales</taxon>
        <taxon>Vitaceae</taxon>
        <taxon>Viteae</taxon>
        <taxon>Vitis</taxon>
    </lineage>
</organism>
<comment type="caution">
    <text evidence="1">The sequence shown here is derived from an EMBL/GenBank/DDBJ whole genome shotgun (WGS) entry which is preliminary data.</text>
</comment>
<accession>A0A438GQJ3</accession>
<proteinExistence type="predicted"/>
<protein>
    <recommendedName>
        <fullName evidence="3">Retrovirus-related Pol polyprotein from transposon TNT 1-94</fullName>
    </recommendedName>
</protein>
<reference evidence="1 2" key="1">
    <citation type="journal article" date="2018" name="PLoS Genet.">
        <title>Population sequencing reveals clonal diversity and ancestral inbreeding in the grapevine cultivar Chardonnay.</title>
        <authorList>
            <person name="Roach M.J."/>
            <person name="Johnson D.L."/>
            <person name="Bohlmann J."/>
            <person name="van Vuuren H.J."/>
            <person name="Jones S.J."/>
            <person name="Pretorius I.S."/>
            <person name="Schmidt S.A."/>
            <person name="Borneman A.R."/>
        </authorList>
    </citation>
    <scope>NUCLEOTIDE SEQUENCE [LARGE SCALE GENOMIC DNA]</scope>
    <source>
        <strain evidence="2">cv. Chardonnay</strain>
        <tissue evidence="1">Leaf</tissue>
    </source>
</reference>
<gene>
    <name evidence="1" type="ORF">CK203_054560</name>
</gene>
<evidence type="ECO:0000313" key="2">
    <source>
        <dbReference type="Proteomes" id="UP000288805"/>
    </source>
</evidence>
<dbReference type="EMBL" id="QGNW01000369">
    <property type="protein sequence ID" value="RVW74485.1"/>
    <property type="molecule type" value="Genomic_DNA"/>
</dbReference>
<dbReference type="AlphaFoldDB" id="A0A438GQJ3"/>
<name>A0A438GQJ3_VITVI</name>
<evidence type="ECO:0008006" key="3">
    <source>
        <dbReference type="Google" id="ProtNLM"/>
    </source>
</evidence>